<dbReference type="CDD" id="cd07043">
    <property type="entry name" value="STAS_anti-anti-sigma_factors"/>
    <property type="match status" value="1"/>
</dbReference>
<comment type="similarity">
    <text evidence="1 2">Belongs to the anti-sigma-factor antagonist family.</text>
</comment>
<keyword evidence="5" id="KW-1185">Reference proteome</keyword>
<dbReference type="Proteomes" id="UP001595632">
    <property type="component" value="Unassembled WGS sequence"/>
</dbReference>
<dbReference type="EMBL" id="JBHRTB010000010">
    <property type="protein sequence ID" value="MFC3145992.1"/>
    <property type="molecule type" value="Genomic_DNA"/>
</dbReference>
<dbReference type="SUPFAM" id="SSF52091">
    <property type="entry name" value="SpoIIaa-like"/>
    <property type="match status" value="1"/>
</dbReference>
<dbReference type="Gene3D" id="3.30.750.24">
    <property type="entry name" value="STAS domain"/>
    <property type="match status" value="1"/>
</dbReference>
<dbReference type="PROSITE" id="PS50801">
    <property type="entry name" value="STAS"/>
    <property type="match status" value="1"/>
</dbReference>
<dbReference type="NCBIfam" id="TIGR00377">
    <property type="entry name" value="ant_ant_sig"/>
    <property type="match status" value="1"/>
</dbReference>
<dbReference type="PANTHER" id="PTHR33495:SF2">
    <property type="entry name" value="ANTI-SIGMA FACTOR ANTAGONIST TM_1081-RELATED"/>
    <property type="match status" value="1"/>
</dbReference>
<dbReference type="InterPro" id="IPR002645">
    <property type="entry name" value="STAS_dom"/>
</dbReference>
<feature type="domain" description="STAS" evidence="3">
    <location>
        <begin position="21"/>
        <end position="110"/>
    </location>
</feature>
<accession>A0ABV7H3T5</accession>
<protein>
    <recommendedName>
        <fullName evidence="2">Anti-sigma factor antagonist</fullName>
    </recommendedName>
</protein>
<evidence type="ECO:0000313" key="4">
    <source>
        <dbReference type="EMBL" id="MFC3145992.1"/>
    </source>
</evidence>
<gene>
    <name evidence="4" type="ORF">ACFOGP_24940</name>
</gene>
<evidence type="ECO:0000259" key="3">
    <source>
        <dbReference type="PROSITE" id="PS50801"/>
    </source>
</evidence>
<organism evidence="4 5">
    <name type="scientific">Psychromarinibacter halotolerans</name>
    <dbReference type="NCBI Taxonomy" id="1775175"/>
    <lineage>
        <taxon>Bacteria</taxon>
        <taxon>Pseudomonadati</taxon>
        <taxon>Pseudomonadota</taxon>
        <taxon>Alphaproteobacteria</taxon>
        <taxon>Rhodobacterales</taxon>
        <taxon>Paracoccaceae</taxon>
        <taxon>Psychromarinibacter</taxon>
    </lineage>
</organism>
<name>A0ABV7H3T5_9RHOB</name>
<evidence type="ECO:0000256" key="2">
    <source>
        <dbReference type="RuleBase" id="RU003749"/>
    </source>
</evidence>
<dbReference type="RefSeq" id="WP_275635011.1">
    <property type="nucleotide sequence ID" value="NZ_JARGYD010000015.1"/>
</dbReference>
<reference evidence="5" key="1">
    <citation type="journal article" date="2019" name="Int. J. Syst. Evol. Microbiol.">
        <title>The Global Catalogue of Microorganisms (GCM) 10K type strain sequencing project: providing services to taxonomists for standard genome sequencing and annotation.</title>
        <authorList>
            <consortium name="The Broad Institute Genomics Platform"/>
            <consortium name="The Broad Institute Genome Sequencing Center for Infectious Disease"/>
            <person name="Wu L."/>
            <person name="Ma J."/>
        </authorList>
    </citation>
    <scope>NUCLEOTIDE SEQUENCE [LARGE SCALE GENOMIC DNA]</scope>
    <source>
        <strain evidence="5">KCTC 52366</strain>
    </source>
</reference>
<proteinExistence type="inferred from homology"/>
<dbReference type="InterPro" id="IPR036513">
    <property type="entry name" value="STAS_dom_sf"/>
</dbReference>
<dbReference type="InterPro" id="IPR003658">
    <property type="entry name" value="Anti-sigma_ant"/>
</dbReference>
<dbReference type="Pfam" id="PF01740">
    <property type="entry name" value="STAS"/>
    <property type="match status" value="1"/>
</dbReference>
<evidence type="ECO:0000256" key="1">
    <source>
        <dbReference type="ARBA" id="ARBA00009013"/>
    </source>
</evidence>
<comment type="caution">
    <text evidence="4">The sequence shown here is derived from an EMBL/GenBank/DDBJ whole genome shotgun (WGS) entry which is preliminary data.</text>
</comment>
<sequence length="114" mass="12238">MQLEAEDRDGVRIVRATQPRLDAVVAVQFKDAFRDVTADAQNRVVLDLSAVEFLDSSGLGAIVAAMKHLAPDRRLELAGLGPIVTKVFSLTRMDTVFAIHADVEQALAAPADAP</sequence>
<dbReference type="PANTHER" id="PTHR33495">
    <property type="entry name" value="ANTI-SIGMA FACTOR ANTAGONIST TM_1081-RELATED-RELATED"/>
    <property type="match status" value="1"/>
</dbReference>
<evidence type="ECO:0000313" key="5">
    <source>
        <dbReference type="Proteomes" id="UP001595632"/>
    </source>
</evidence>